<keyword evidence="2" id="KW-1185">Reference proteome</keyword>
<accession>A0ACC2B8M5</accession>
<reference evidence="2" key="1">
    <citation type="journal article" date="2024" name="Proc. Natl. Acad. Sci. U.S.A.">
        <title>Extraordinary preservation of gene collinearity over three hundred million years revealed in homosporous lycophytes.</title>
        <authorList>
            <person name="Li C."/>
            <person name="Wickell D."/>
            <person name="Kuo L.Y."/>
            <person name="Chen X."/>
            <person name="Nie B."/>
            <person name="Liao X."/>
            <person name="Peng D."/>
            <person name="Ji J."/>
            <person name="Jenkins J."/>
            <person name="Williams M."/>
            <person name="Shu S."/>
            <person name="Plott C."/>
            <person name="Barry K."/>
            <person name="Rajasekar S."/>
            <person name="Grimwood J."/>
            <person name="Han X."/>
            <person name="Sun S."/>
            <person name="Hou Z."/>
            <person name="He W."/>
            <person name="Dai G."/>
            <person name="Sun C."/>
            <person name="Schmutz J."/>
            <person name="Leebens-Mack J.H."/>
            <person name="Li F.W."/>
            <person name="Wang L."/>
        </authorList>
    </citation>
    <scope>NUCLEOTIDE SEQUENCE [LARGE SCALE GENOMIC DNA]</scope>
    <source>
        <strain evidence="2">cv. PW_Plant_1</strain>
    </source>
</reference>
<sequence length="652" mass="72960">MFLGSPGKVLSMFLLNQTSRSEGVTISSMSVASKPEKEKSPTRWSRNSFTMRRTNDRVNGMDVPTDLVICASGASFSLHKFPLVSKSGLIRKLVADAKNSDLCQLDLPDIPGGPEAFELASKFCYGIKVEITTTNVAMLRCVAEYLEMNDDCAEKNLVTCTETFLNEVGLQSLTSAIAVLHTCEDLLPKAEELKIVSRCIDAAASMASIDQVTPKLPHSDFSGFGQINGKSNLSQLKGGRPSWAEELSILRLDFYQRVLAAMRSLGVRHERIWETLMHYAQCSLKGFSRKQAGLESTMQDKVYDSSTPSAHEQRILVETLVSLLPSERNTAACSFLFYLLRTAIVVDTTIACRIDLERRISMQLEQATLDDLLIPSFFYNGDTLLDVDLVHRLVVNFLQQQENEEFHDPQAVYGYDRLSSTSQTSTLKIGKLLDSYLAEIAPDANLKLNKFVALAEVLPEYARMVEDGLYRAIDIYLKAHPSATDLDRKRLCKLIDPQKLSQEACAHAAQNERLHAQFMVQVLYFEQLRLRIALTKFLGEGEQFGKLSMLHGEQVSTSPSPRNNNTILREENKELKLELARMRTTISDLEKDHGNMKQDVEKPIVVANGTIFQAVSKKLGRLNPFARSSSKEPKGLTTSDSTRSRRRRHSIS</sequence>
<organism evidence="1 2">
    <name type="scientific">Diphasiastrum complanatum</name>
    <name type="common">Issler's clubmoss</name>
    <name type="synonym">Lycopodium complanatum</name>
    <dbReference type="NCBI Taxonomy" id="34168"/>
    <lineage>
        <taxon>Eukaryota</taxon>
        <taxon>Viridiplantae</taxon>
        <taxon>Streptophyta</taxon>
        <taxon>Embryophyta</taxon>
        <taxon>Tracheophyta</taxon>
        <taxon>Lycopodiopsida</taxon>
        <taxon>Lycopodiales</taxon>
        <taxon>Lycopodiaceae</taxon>
        <taxon>Lycopodioideae</taxon>
        <taxon>Diphasiastrum</taxon>
    </lineage>
</organism>
<evidence type="ECO:0000313" key="2">
    <source>
        <dbReference type="Proteomes" id="UP001162992"/>
    </source>
</evidence>
<dbReference type="EMBL" id="CM055108">
    <property type="protein sequence ID" value="KAJ7526137.1"/>
    <property type="molecule type" value="Genomic_DNA"/>
</dbReference>
<name>A0ACC2B8M5_DIPCM</name>
<evidence type="ECO:0000313" key="1">
    <source>
        <dbReference type="EMBL" id="KAJ7526137.1"/>
    </source>
</evidence>
<comment type="caution">
    <text evidence="1">The sequence shown here is derived from an EMBL/GenBank/DDBJ whole genome shotgun (WGS) entry which is preliminary data.</text>
</comment>
<gene>
    <name evidence="1" type="ORF">O6H91_17G083600</name>
</gene>
<proteinExistence type="predicted"/>
<protein>
    <submittedName>
        <fullName evidence="1">Uncharacterized protein</fullName>
    </submittedName>
</protein>
<dbReference type="Proteomes" id="UP001162992">
    <property type="component" value="Chromosome 17"/>
</dbReference>